<dbReference type="EMBL" id="CM056778">
    <property type="protein sequence ID" value="KAJ8736591.1"/>
    <property type="molecule type" value="Genomic_DNA"/>
</dbReference>
<gene>
    <name evidence="1" type="ORF">PYW08_007247</name>
</gene>
<accession>A0ACC2RBB2</accession>
<comment type="caution">
    <text evidence="1">The sequence shown here is derived from an EMBL/GenBank/DDBJ whole genome shotgun (WGS) entry which is preliminary data.</text>
</comment>
<keyword evidence="2" id="KW-1185">Reference proteome</keyword>
<evidence type="ECO:0000313" key="2">
    <source>
        <dbReference type="Proteomes" id="UP001231649"/>
    </source>
</evidence>
<name>A0ACC2RBB2_9NEOP</name>
<dbReference type="Proteomes" id="UP001231649">
    <property type="component" value="Chromosome 2"/>
</dbReference>
<proteinExistence type="predicted"/>
<protein>
    <submittedName>
        <fullName evidence="1">Uncharacterized protein</fullName>
    </submittedName>
</protein>
<evidence type="ECO:0000313" key="1">
    <source>
        <dbReference type="EMBL" id="KAJ8736591.1"/>
    </source>
</evidence>
<organism evidence="1 2">
    <name type="scientific">Mythimna loreyi</name>
    <dbReference type="NCBI Taxonomy" id="667449"/>
    <lineage>
        <taxon>Eukaryota</taxon>
        <taxon>Metazoa</taxon>
        <taxon>Ecdysozoa</taxon>
        <taxon>Arthropoda</taxon>
        <taxon>Hexapoda</taxon>
        <taxon>Insecta</taxon>
        <taxon>Pterygota</taxon>
        <taxon>Neoptera</taxon>
        <taxon>Endopterygota</taxon>
        <taxon>Lepidoptera</taxon>
        <taxon>Glossata</taxon>
        <taxon>Ditrysia</taxon>
        <taxon>Noctuoidea</taxon>
        <taxon>Noctuidae</taxon>
        <taxon>Noctuinae</taxon>
        <taxon>Hadenini</taxon>
        <taxon>Mythimna</taxon>
    </lineage>
</organism>
<sequence length="227" mass="26273">MGKIIKLNNNRRLRTPNWSLEEKQYLLELIKERKEVVVTKTNNGPNHSEEKDIAWNEILRALSAKFGSNIEIKTEYIDEDQPVSQPSCSGIDNTSASIDVDMPQDKNHTTTQIESSASSVSEQNSEPNDFDVPEENISMIDRNMRTVAVMTDAPYNNVDDVYKMTAPFHRELQEYFKYSATERMMKMETLKEERQVVRAMRETAELNKIIAEQKLKHVLWAKKQDMA</sequence>
<reference evidence="1" key="1">
    <citation type="submission" date="2023-03" db="EMBL/GenBank/DDBJ databases">
        <title>Chromosome-level genomes of two armyworms, Mythimna separata and Mythimna loreyi, provide insights into the biosynthesis and reception of sex pheromones.</title>
        <authorList>
            <person name="Zhao H."/>
        </authorList>
    </citation>
    <scope>NUCLEOTIDE SEQUENCE</scope>
    <source>
        <strain evidence="1">BeijingLab</strain>
    </source>
</reference>